<dbReference type="OrthoDB" id="9792756at2"/>
<dbReference type="Gene3D" id="2.60.120.370">
    <property type="entry name" value="YhcH/YjgK/YiaL"/>
    <property type="match status" value="1"/>
</dbReference>
<sequence length="196" mass="22314">MVKFSIFLLAASLTVFAAYAQQQAAATKWFKSGGWRQGLQLPVHESIDQPEFMRQYQAHPDWWNKAFAFMRDHNMDTLPPGHYVIDGDNVYADITVNPSTPFEEAKWHSHKKYCDIQYVIQGKEQVGVAPITGAPIITPFNDKGDSQFYSQDMKGHYYSATPASFFIFFPSDVHRPFIKVEGAGAVKRVRFKVRSA</sequence>
<dbReference type="STRING" id="354355.SAMN05660816_02754"/>
<feature type="chain" id="PRO_5010742646" description="YhcH/YjgK/YiaL family protein" evidence="1">
    <location>
        <begin position="21"/>
        <end position="196"/>
    </location>
</feature>
<evidence type="ECO:0000313" key="3">
    <source>
        <dbReference type="Proteomes" id="UP000192610"/>
    </source>
</evidence>
<dbReference type="PANTHER" id="PTHR34986">
    <property type="entry name" value="EVOLVED BETA-GALACTOSIDASE SUBUNIT BETA"/>
    <property type="match status" value="1"/>
</dbReference>
<organism evidence="2 3">
    <name type="scientific">Niastella yeongjuensis</name>
    <dbReference type="NCBI Taxonomy" id="354355"/>
    <lineage>
        <taxon>Bacteria</taxon>
        <taxon>Pseudomonadati</taxon>
        <taxon>Bacteroidota</taxon>
        <taxon>Chitinophagia</taxon>
        <taxon>Chitinophagales</taxon>
        <taxon>Chitinophagaceae</taxon>
        <taxon>Niastella</taxon>
    </lineage>
</organism>
<reference evidence="3" key="1">
    <citation type="submission" date="2016-04" db="EMBL/GenBank/DDBJ databases">
        <authorList>
            <person name="Chen L."/>
            <person name="Zhuang W."/>
            <person name="Wang G."/>
        </authorList>
    </citation>
    <scope>NUCLEOTIDE SEQUENCE [LARGE SCALE GENOMIC DNA]</scope>
    <source>
        <strain evidence="3">17621</strain>
    </source>
</reference>
<dbReference type="RefSeq" id="WP_081204666.1">
    <property type="nucleotide sequence ID" value="NZ_FOCZ01000004.1"/>
</dbReference>
<dbReference type="PANTHER" id="PTHR34986:SF1">
    <property type="entry name" value="PROTEIN YIAL"/>
    <property type="match status" value="1"/>
</dbReference>
<comment type="caution">
    <text evidence="2">The sequence shown here is derived from an EMBL/GenBank/DDBJ whole genome shotgun (WGS) entry which is preliminary data.</text>
</comment>
<protein>
    <recommendedName>
        <fullName evidence="4">YhcH/YjgK/YiaL family protein</fullName>
    </recommendedName>
</protein>
<keyword evidence="1" id="KW-0732">Signal</keyword>
<dbReference type="Pfam" id="PF04074">
    <property type="entry name" value="DUF386"/>
    <property type="match status" value="1"/>
</dbReference>
<dbReference type="SUPFAM" id="SSF51197">
    <property type="entry name" value="Clavaminate synthase-like"/>
    <property type="match status" value="1"/>
</dbReference>
<feature type="signal peptide" evidence="1">
    <location>
        <begin position="1"/>
        <end position="20"/>
    </location>
</feature>
<dbReference type="InterPro" id="IPR037012">
    <property type="entry name" value="NanQ/TabA/YiaL_sf"/>
</dbReference>
<dbReference type="InterPro" id="IPR004375">
    <property type="entry name" value="NanQ/TabA/YiaL"/>
</dbReference>
<dbReference type="Proteomes" id="UP000192610">
    <property type="component" value="Unassembled WGS sequence"/>
</dbReference>
<dbReference type="NCBIfam" id="TIGR00022">
    <property type="entry name" value="YhcH/YjgK/YiaL family protein"/>
    <property type="match status" value="1"/>
</dbReference>
<dbReference type="EMBL" id="LVXG01000082">
    <property type="protein sequence ID" value="OQP38662.1"/>
    <property type="molecule type" value="Genomic_DNA"/>
</dbReference>
<keyword evidence="3" id="KW-1185">Reference proteome</keyword>
<evidence type="ECO:0008006" key="4">
    <source>
        <dbReference type="Google" id="ProtNLM"/>
    </source>
</evidence>
<gene>
    <name evidence="2" type="ORF">A4H97_18245</name>
</gene>
<evidence type="ECO:0000256" key="1">
    <source>
        <dbReference type="SAM" id="SignalP"/>
    </source>
</evidence>
<proteinExistence type="predicted"/>
<evidence type="ECO:0000313" key="2">
    <source>
        <dbReference type="EMBL" id="OQP38662.1"/>
    </source>
</evidence>
<dbReference type="GO" id="GO:0005829">
    <property type="term" value="C:cytosol"/>
    <property type="evidence" value="ECO:0007669"/>
    <property type="project" value="TreeGrafter"/>
</dbReference>
<name>A0A1V9DXT0_9BACT</name>
<dbReference type="AlphaFoldDB" id="A0A1V9DXT0"/>
<accession>A0A1V9DXT0</accession>